<accession>A0A1Y1UFS9</accession>
<proteinExistence type="predicted"/>
<gene>
    <name evidence="2" type="ORF">BD324DRAFT_492879</name>
</gene>
<keyword evidence="3" id="KW-1185">Reference proteome</keyword>
<dbReference type="RefSeq" id="XP_021870488.1">
    <property type="nucleotide sequence ID" value="XM_022012936.1"/>
</dbReference>
<feature type="compositionally biased region" description="Basic residues" evidence="1">
    <location>
        <begin position="154"/>
        <end position="164"/>
    </location>
</feature>
<protein>
    <submittedName>
        <fullName evidence="2">Uncharacterized protein</fullName>
    </submittedName>
</protein>
<reference evidence="2 3" key="1">
    <citation type="submission" date="2017-03" db="EMBL/GenBank/DDBJ databases">
        <title>Widespread Adenine N6-methylation of Active Genes in Fungi.</title>
        <authorList>
            <consortium name="DOE Joint Genome Institute"/>
            <person name="Mondo S.J."/>
            <person name="Dannebaum R.O."/>
            <person name="Kuo R.C."/>
            <person name="Louie K.B."/>
            <person name="Bewick A.J."/>
            <person name="Labutti K."/>
            <person name="Haridas S."/>
            <person name="Kuo A."/>
            <person name="Salamov A."/>
            <person name="Ahrendt S.R."/>
            <person name="Lau R."/>
            <person name="Bowen B.P."/>
            <person name="Lipzen A."/>
            <person name="Sullivan W."/>
            <person name="Andreopoulos W.B."/>
            <person name="Clum A."/>
            <person name="Lindquist E."/>
            <person name="Daum C."/>
            <person name="Northen T.R."/>
            <person name="Ramamoorthy G."/>
            <person name="Schmitz R.J."/>
            <person name="Gryganskyi A."/>
            <person name="Culley D."/>
            <person name="Magnuson J."/>
            <person name="James T.Y."/>
            <person name="O'Malley M.A."/>
            <person name="Stajich J.E."/>
            <person name="Spatafora J.W."/>
            <person name="Visel A."/>
            <person name="Grigoriev I.V."/>
        </authorList>
    </citation>
    <scope>NUCLEOTIDE SEQUENCE [LARGE SCALE GENOMIC DNA]</scope>
    <source>
        <strain evidence="2 3">NRRL Y-17943</strain>
    </source>
</reference>
<dbReference type="Proteomes" id="UP000193218">
    <property type="component" value="Unassembled WGS sequence"/>
</dbReference>
<dbReference type="InParanoid" id="A0A1Y1UFS9"/>
<name>A0A1Y1UFS9_9TREE</name>
<dbReference type="EMBL" id="NBSH01000008">
    <property type="protein sequence ID" value="ORX36387.1"/>
    <property type="molecule type" value="Genomic_DNA"/>
</dbReference>
<evidence type="ECO:0000256" key="1">
    <source>
        <dbReference type="SAM" id="MobiDB-lite"/>
    </source>
</evidence>
<feature type="compositionally biased region" description="Basic and acidic residues" evidence="1">
    <location>
        <begin position="141"/>
        <end position="153"/>
    </location>
</feature>
<evidence type="ECO:0000313" key="3">
    <source>
        <dbReference type="Proteomes" id="UP000193218"/>
    </source>
</evidence>
<organism evidence="2 3">
    <name type="scientific">Kockovaella imperatae</name>
    <dbReference type="NCBI Taxonomy" id="4999"/>
    <lineage>
        <taxon>Eukaryota</taxon>
        <taxon>Fungi</taxon>
        <taxon>Dikarya</taxon>
        <taxon>Basidiomycota</taxon>
        <taxon>Agaricomycotina</taxon>
        <taxon>Tremellomycetes</taxon>
        <taxon>Tremellales</taxon>
        <taxon>Cuniculitremaceae</taxon>
        <taxon>Kockovaella</taxon>
    </lineage>
</organism>
<evidence type="ECO:0000313" key="2">
    <source>
        <dbReference type="EMBL" id="ORX36387.1"/>
    </source>
</evidence>
<comment type="caution">
    <text evidence="2">The sequence shown here is derived from an EMBL/GenBank/DDBJ whole genome shotgun (WGS) entry which is preliminary data.</text>
</comment>
<dbReference type="AlphaFoldDB" id="A0A1Y1UFS9"/>
<feature type="region of interest" description="Disordered" evidence="1">
    <location>
        <begin position="121"/>
        <end position="167"/>
    </location>
</feature>
<sequence length="194" mass="22194">MSSKRAETDTFDASTSMTFNAAVKSFESCLRIAGTIHDDATKRTITDDSELGRGSAERNLDMYIHGQHTRQELVKIIGRSSKTLKTHAESRRAKLTEGDGDRDKLDEIIGEINPVVVAASESVSPERNKRKPGIGPVTDQDNIRPPHRDCERRLGKRRAKHTRSWRREVRQTHRATFRRTRFSDVECWQMHRIA</sequence>
<dbReference type="GeneID" id="33554744"/>